<evidence type="ECO:0000256" key="5">
    <source>
        <dbReference type="ARBA" id="ARBA00022555"/>
    </source>
</evidence>
<evidence type="ECO:0000256" key="9">
    <source>
        <dbReference type="ARBA" id="ARBA00022840"/>
    </source>
</evidence>
<evidence type="ECO:0000256" key="1">
    <source>
        <dbReference type="ARBA" id="ARBA00003986"/>
    </source>
</evidence>
<dbReference type="PANTHER" id="PTHR11933:SF5">
    <property type="entry name" value="MITOCHONDRIAL TRNA-SPECIFIC 2-THIOURIDYLASE 1"/>
    <property type="match status" value="1"/>
</dbReference>
<keyword evidence="5" id="KW-0820">tRNA-binding</keyword>
<keyword evidence="7" id="KW-0819">tRNA processing</keyword>
<evidence type="ECO:0000256" key="2">
    <source>
        <dbReference type="ARBA" id="ARBA00004173"/>
    </source>
</evidence>
<dbReference type="EC" id="2.8.1.14" evidence="4"/>
<dbReference type="GO" id="GO:0005524">
    <property type="term" value="F:ATP binding"/>
    <property type="evidence" value="ECO:0007669"/>
    <property type="project" value="UniProtKB-KW"/>
</dbReference>
<dbReference type="GO" id="GO:0061708">
    <property type="term" value="F:tRNA-5-taurinomethyluridine 2-sulfurtransferase"/>
    <property type="evidence" value="ECO:0007669"/>
    <property type="project" value="UniProtKB-EC"/>
</dbReference>
<keyword evidence="10" id="KW-0694">RNA-binding</keyword>
<keyword evidence="11" id="KW-1015">Disulfide bond</keyword>
<dbReference type="FunFam" id="3.40.50.620:FF:000104">
    <property type="entry name" value="Mitochondrial tRNA-specific 2-thiouridylase 1"/>
    <property type="match status" value="1"/>
</dbReference>
<dbReference type="Gene3D" id="2.40.30.10">
    <property type="entry name" value="Translation factors"/>
    <property type="match status" value="1"/>
</dbReference>
<dbReference type="CDD" id="cd01998">
    <property type="entry name" value="MnmA_TRMU-like"/>
    <property type="match status" value="1"/>
</dbReference>
<dbReference type="GO" id="GO:0032981">
    <property type="term" value="P:mitochondrial respiratory chain complex I assembly"/>
    <property type="evidence" value="ECO:0007669"/>
    <property type="project" value="InterPro"/>
</dbReference>
<protein>
    <recommendedName>
        <fullName evidence="4">tRNA-5-taurinomethyluridine 2-sulfurtransferase</fullName>
        <ecNumber evidence="4">2.8.1.14</ecNumber>
    </recommendedName>
</protein>
<evidence type="ECO:0000313" key="14">
    <source>
        <dbReference type="Proteomes" id="UP000036681"/>
    </source>
</evidence>
<dbReference type="InterPro" id="IPR009622">
    <property type="entry name" value="NDUFAF4"/>
</dbReference>
<dbReference type="AlphaFoldDB" id="A0A0M3HMH5"/>
<comment type="subcellular location">
    <subcellularLocation>
        <location evidence="2">Mitochondrion</location>
    </subcellularLocation>
</comment>
<keyword evidence="6" id="KW-0808">Transferase</keyword>
<evidence type="ECO:0000256" key="7">
    <source>
        <dbReference type="ARBA" id="ARBA00022694"/>
    </source>
</evidence>
<evidence type="ECO:0000256" key="4">
    <source>
        <dbReference type="ARBA" id="ARBA00011953"/>
    </source>
</evidence>
<dbReference type="Pfam" id="PF06784">
    <property type="entry name" value="UPF0240"/>
    <property type="match status" value="1"/>
</dbReference>
<comment type="similarity">
    <text evidence="3">Belongs to the MnmA/TRMU family.</text>
</comment>
<sequence length="632" mass="72682">MKRIFGALGRSVNRNNSLNKAVKQVEKIGDGKMKVPAPRHPSEKKHIENAQMNEEIKKDLEMKHETLIENMNKFSIRSVEPVERWTSSRPLPTWESEWLHRNDPVWEYGFYEPPEEKIPKGKLMFREALEVMRAKLELQGNPGFNRPQRPEAEKVLREHPAVHRVEEEKLDRMWQYFRPFERRDEQKVVRIADLAALQEAMHGYSDEASLMDGFRENFRKMLEQNSSAKESFEKLDEKEQQLFLEAVKEQREREHKRLTERLTEIGSVFMMSVVRRVACALSGGVDSAVAALLLKRNGFDVVGVYMVNWDQVEEGVNDCPRTKDEADARKVCVRLGIEFHVVDFTREYWNDVFMNMLENYRRGLTVVSDVMCNRIVKFDHLHRYAFQKLCVDAVATGHFARTNLGDFLERRSVTNVARLLMSADPLKDQTYFLSTLTQKQLRRSMFPVGSMTKPQVRQLAAGANLTEVLNKPEYIEPVSGLIRNVDTGRVIGEHSGIHHFTLGKRIRLPPEVIQSPLGFFVASTDFASQTVWACEGSLHPLLFATEFVVSEPEWIAESPLMKSESVLVDFRCQRTHPAFECVLSRLENGFLKVVPKNPIRAAAPGQTCVFYLSDECLGSGRIENVITTLAQR</sequence>
<dbReference type="InterPro" id="IPR014729">
    <property type="entry name" value="Rossmann-like_a/b/a_fold"/>
</dbReference>
<keyword evidence="14" id="KW-1185">Reference proteome</keyword>
<dbReference type="GO" id="GO:0002143">
    <property type="term" value="P:tRNA wobble position uridine thiolation"/>
    <property type="evidence" value="ECO:0007669"/>
    <property type="project" value="TreeGrafter"/>
</dbReference>
<dbReference type="InterPro" id="IPR046885">
    <property type="entry name" value="MnmA-like_C"/>
</dbReference>
<dbReference type="GO" id="GO:0000049">
    <property type="term" value="F:tRNA binding"/>
    <property type="evidence" value="ECO:0007669"/>
    <property type="project" value="UniProtKB-KW"/>
</dbReference>
<evidence type="ECO:0000256" key="10">
    <source>
        <dbReference type="ARBA" id="ARBA00022884"/>
    </source>
</evidence>
<dbReference type="PANTHER" id="PTHR11933">
    <property type="entry name" value="TRNA 5-METHYLAMINOMETHYL-2-THIOURIDYLATE -METHYLTRANSFERASE"/>
    <property type="match status" value="1"/>
</dbReference>
<evidence type="ECO:0000313" key="15">
    <source>
        <dbReference type="WBParaSite" id="ALUE_0000272001-mRNA-1"/>
    </source>
</evidence>
<dbReference type="Pfam" id="PF20258">
    <property type="entry name" value="tRNA_Me_trans_C"/>
    <property type="match status" value="1"/>
</dbReference>
<organism evidence="14 15">
    <name type="scientific">Ascaris lumbricoides</name>
    <name type="common">Giant roundworm</name>
    <dbReference type="NCBI Taxonomy" id="6252"/>
    <lineage>
        <taxon>Eukaryota</taxon>
        <taxon>Metazoa</taxon>
        <taxon>Ecdysozoa</taxon>
        <taxon>Nematoda</taxon>
        <taxon>Chromadorea</taxon>
        <taxon>Rhabditida</taxon>
        <taxon>Spirurina</taxon>
        <taxon>Ascaridomorpha</taxon>
        <taxon>Ascaridoidea</taxon>
        <taxon>Ascarididae</taxon>
        <taxon>Ascaris</taxon>
    </lineage>
</organism>
<evidence type="ECO:0000259" key="13">
    <source>
        <dbReference type="Pfam" id="PF20258"/>
    </source>
</evidence>
<dbReference type="InterPro" id="IPR023382">
    <property type="entry name" value="MnmA-like_central_sf"/>
</dbReference>
<reference evidence="15" key="1">
    <citation type="submission" date="2017-02" db="UniProtKB">
        <authorList>
            <consortium name="WormBaseParasite"/>
        </authorList>
    </citation>
    <scope>IDENTIFICATION</scope>
</reference>
<dbReference type="GO" id="GO:0005739">
    <property type="term" value="C:mitochondrion"/>
    <property type="evidence" value="ECO:0007669"/>
    <property type="project" value="UniProtKB-SubCell"/>
</dbReference>
<evidence type="ECO:0000256" key="12">
    <source>
        <dbReference type="ARBA" id="ARBA00049564"/>
    </source>
</evidence>
<dbReference type="Gene3D" id="3.40.50.620">
    <property type="entry name" value="HUPs"/>
    <property type="match status" value="1"/>
</dbReference>
<evidence type="ECO:0000256" key="11">
    <source>
        <dbReference type="ARBA" id="ARBA00023157"/>
    </source>
</evidence>
<dbReference type="Pfam" id="PF03054">
    <property type="entry name" value="tRNA_Me_trans"/>
    <property type="match status" value="1"/>
</dbReference>
<proteinExistence type="inferred from homology"/>
<dbReference type="Gene3D" id="2.30.30.280">
    <property type="entry name" value="Adenine nucleotide alpha hydrolases-like domains"/>
    <property type="match status" value="1"/>
</dbReference>
<dbReference type="InterPro" id="IPR004506">
    <property type="entry name" value="MnmA-like"/>
</dbReference>
<comment type="function">
    <text evidence="1">Catalyzes the 2-thiolation of uridine at the wobble position (U34) of mitochondrial tRNA(Lys), tRNA(Glu) and tRNA(Gln). Required for the formation of 5-taurinomethyl-2-thiouridine (tm5s2U) of mitochondrial tRNA(Lys), tRNA(Glu), and tRNA(Gln) at the wobble position. ATP is required to activate the C2 atom of the wobble base.</text>
</comment>
<evidence type="ECO:0000256" key="3">
    <source>
        <dbReference type="ARBA" id="ARBA00006191"/>
    </source>
</evidence>
<evidence type="ECO:0000256" key="8">
    <source>
        <dbReference type="ARBA" id="ARBA00022741"/>
    </source>
</evidence>
<evidence type="ECO:0000256" key="6">
    <source>
        <dbReference type="ARBA" id="ARBA00022679"/>
    </source>
</evidence>
<dbReference type="SUPFAM" id="SSF52402">
    <property type="entry name" value="Adenine nucleotide alpha hydrolases-like"/>
    <property type="match status" value="1"/>
</dbReference>
<keyword evidence="9" id="KW-0067">ATP-binding</keyword>
<dbReference type="Proteomes" id="UP000036681">
    <property type="component" value="Unplaced"/>
</dbReference>
<comment type="catalytic activity">
    <reaction evidence="12">
        <text>5-taurinomethyluridine(34) in tRNA + S-sulfanyl-L-cysteinyl-[protein] + AH2 + ATP = 5-taurinomethyl-2-thiouridine(34) in tRNA + L-cysteinyl-[protein] + A + AMP + diphosphate + H(+)</text>
        <dbReference type="Rhea" id="RHEA:47040"/>
        <dbReference type="Rhea" id="RHEA-COMP:10131"/>
        <dbReference type="Rhea" id="RHEA-COMP:11726"/>
        <dbReference type="Rhea" id="RHEA-COMP:11732"/>
        <dbReference type="Rhea" id="RHEA-COMP:11733"/>
        <dbReference type="ChEBI" id="CHEBI:13193"/>
        <dbReference type="ChEBI" id="CHEBI:15378"/>
        <dbReference type="ChEBI" id="CHEBI:17499"/>
        <dbReference type="ChEBI" id="CHEBI:29950"/>
        <dbReference type="ChEBI" id="CHEBI:30616"/>
        <dbReference type="ChEBI" id="CHEBI:33019"/>
        <dbReference type="ChEBI" id="CHEBI:61963"/>
        <dbReference type="ChEBI" id="CHEBI:87171"/>
        <dbReference type="ChEBI" id="CHEBI:87172"/>
        <dbReference type="ChEBI" id="CHEBI:456215"/>
        <dbReference type="EC" id="2.8.1.14"/>
    </reaction>
</comment>
<dbReference type="WBParaSite" id="ALUE_0000272001-mRNA-1">
    <property type="protein sequence ID" value="ALUE_0000272001-mRNA-1"/>
    <property type="gene ID" value="ALUE_0000272001"/>
</dbReference>
<keyword evidence="8" id="KW-0547">Nucleotide-binding</keyword>
<name>A0A0M3HMH5_ASCLU</name>
<feature type="domain" description="tRNA-specific 2-thiouridylase MnmA-like C-terminal" evidence="13">
    <location>
        <begin position="545"/>
        <end position="622"/>
    </location>
</feature>
<accession>A0A0M3HMH5</accession>